<name>A0A545UV71_9HYPO</name>
<dbReference type="AlphaFoldDB" id="A0A545UV71"/>
<accession>A0A545UV71</accession>
<keyword evidence="2" id="KW-1185">Reference proteome</keyword>
<organism evidence="1 2">
    <name type="scientific">Cordyceps javanica</name>
    <dbReference type="NCBI Taxonomy" id="43265"/>
    <lineage>
        <taxon>Eukaryota</taxon>
        <taxon>Fungi</taxon>
        <taxon>Dikarya</taxon>
        <taxon>Ascomycota</taxon>
        <taxon>Pezizomycotina</taxon>
        <taxon>Sordariomycetes</taxon>
        <taxon>Hypocreomycetidae</taxon>
        <taxon>Hypocreales</taxon>
        <taxon>Cordycipitaceae</taxon>
        <taxon>Cordyceps</taxon>
    </lineage>
</organism>
<sequence>MLVQYTLITSKFCGSKRLSEDPVKCSYAGDCGQPAVSTFHTSIGGPLFSLKRKPDWKRPSPSSSIPLLSSFWTSWAIIYYHHLYCFSSSSPPTGTGL</sequence>
<comment type="caution">
    <text evidence="1">The sequence shown here is derived from an EMBL/GenBank/DDBJ whole genome shotgun (WGS) entry which is preliminary data.</text>
</comment>
<protein>
    <submittedName>
        <fullName evidence="1">Uncharacterized protein</fullName>
    </submittedName>
</protein>
<dbReference type="EMBL" id="SPUK01000012">
    <property type="protein sequence ID" value="TQV93364.1"/>
    <property type="molecule type" value="Genomic_DNA"/>
</dbReference>
<gene>
    <name evidence="1" type="ORF">IF1G_07942</name>
</gene>
<reference evidence="1 2" key="1">
    <citation type="journal article" date="2019" name="Appl. Microbiol. Biotechnol.">
        <title>Genome sequence of Isaria javanica and comparative genome analysis insights into family S53 peptidase evolution in fungal entomopathogens.</title>
        <authorList>
            <person name="Lin R."/>
            <person name="Zhang X."/>
            <person name="Xin B."/>
            <person name="Zou M."/>
            <person name="Gao Y."/>
            <person name="Qin F."/>
            <person name="Hu Q."/>
            <person name="Xie B."/>
            <person name="Cheng X."/>
        </authorList>
    </citation>
    <scope>NUCLEOTIDE SEQUENCE [LARGE SCALE GENOMIC DNA]</scope>
    <source>
        <strain evidence="1 2">IJ1G</strain>
    </source>
</reference>
<evidence type="ECO:0000313" key="1">
    <source>
        <dbReference type="EMBL" id="TQV93364.1"/>
    </source>
</evidence>
<proteinExistence type="predicted"/>
<evidence type="ECO:0000313" key="2">
    <source>
        <dbReference type="Proteomes" id="UP000315783"/>
    </source>
</evidence>
<dbReference type="Proteomes" id="UP000315783">
    <property type="component" value="Unassembled WGS sequence"/>
</dbReference>